<evidence type="ECO:0000256" key="1">
    <source>
        <dbReference type="SAM" id="MobiDB-lite"/>
    </source>
</evidence>
<dbReference type="EMBL" id="JARJCN010000035">
    <property type="protein sequence ID" value="KAJ7085105.1"/>
    <property type="molecule type" value="Genomic_DNA"/>
</dbReference>
<feature type="region of interest" description="Disordered" evidence="1">
    <location>
        <begin position="247"/>
        <end position="329"/>
    </location>
</feature>
<reference evidence="2" key="1">
    <citation type="submission" date="2023-03" db="EMBL/GenBank/DDBJ databases">
        <title>Massive genome expansion in bonnet fungi (Mycena s.s.) driven by repeated elements and novel gene families across ecological guilds.</title>
        <authorList>
            <consortium name="Lawrence Berkeley National Laboratory"/>
            <person name="Harder C.B."/>
            <person name="Miyauchi S."/>
            <person name="Viragh M."/>
            <person name="Kuo A."/>
            <person name="Thoen E."/>
            <person name="Andreopoulos B."/>
            <person name="Lu D."/>
            <person name="Skrede I."/>
            <person name="Drula E."/>
            <person name="Henrissat B."/>
            <person name="Morin E."/>
            <person name="Kohler A."/>
            <person name="Barry K."/>
            <person name="LaButti K."/>
            <person name="Morin E."/>
            <person name="Salamov A."/>
            <person name="Lipzen A."/>
            <person name="Mereny Z."/>
            <person name="Hegedus B."/>
            <person name="Baldrian P."/>
            <person name="Stursova M."/>
            <person name="Weitz H."/>
            <person name="Taylor A."/>
            <person name="Grigoriev I.V."/>
            <person name="Nagy L.G."/>
            <person name="Martin F."/>
            <person name="Kauserud H."/>
        </authorList>
    </citation>
    <scope>NUCLEOTIDE SEQUENCE</scope>
    <source>
        <strain evidence="2">CBHHK173m</strain>
    </source>
</reference>
<keyword evidence="3" id="KW-1185">Reference proteome</keyword>
<sequence>MALEFLRSCVRVEECRMRIGGGNESHCIGPDYALEIDWNRDRDMGDYKEEPRDPSLMITLPNMRQLTVEFCDALDAEMFFDPLILPALEDLTYNSEGLRAYCQRSLVLFLMRSALDFRMKRLALHRNGGLTEVDMQEILCSLPGLKALAIRGCMGTLYDGLIRTDFGVLVPDLEYLECTHFRQYQEAGLIRFIDSTFSEDGGPTNLRDVSLRPSYQVSLESLLNKRVCEWRSRGLRVSFNAEWISEGVYNEEEDEDAGEDEGENEGEDEDECEGSQEQDQDSESGSEGSEVDSRTDAEDCDTDSEPSAFGESDGPEEPDYQGSGYDKGFEHFEEDFGPWRRRLKLSPRRRGLM</sequence>
<dbReference type="SUPFAM" id="SSF52047">
    <property type="entry name" value="RNI-like"/>
    <property type="match status" value="1"/>
</dbReference>
<dbReference type="AlphaFoldDB" id="A0AAD6TZQ9"/>
<feature type="compositionally biased region" description="Acidic residues" evidence="1">
    <location>
        <begin position="249"/>
        <end position="284"/>
    </location>
</feature>
<protein>
    <submittedName>
        <fullName evidence="2">Uncharacterized protein</fullName>
    </submittedName>
</protein>
<dbReference type="Proteomes" id="UP001222325">
    <property type="component" value="Unassembled WGS sequence"/>
</dbReference>
<name>A0AAD6TZQ9_9AGAR</name>
<evidence type="ECO:0000313" key="3">
    <source>
        <dbReference type="Proteomes" id="UP001222325"/>
    </source>
</evidence>
<gene>
    <name evidence="2" type="ORF">B0H15DRAFT_847143</name>
</gene>
<evidence type="ECO:0000313" key="2">
    <source>
        <dbReference type="EMBL" id="KAJ7085105.1"/>
    </source>
</evidence>
<organism evidence="2 3">
    <name type="scientific">Mycena belliarum</name>
    <dbReference type="NCBI Taxonomy" id="1033014"/>
    <lineage>
        <taxon>Eukaryota</taxon>
        <taxon>Fungi</taxon>
        <taxon>Dikarya</taxon>
        <taxon>Basidiomycota</taxon>
        <taxon>Agaricomycotina</taxon>
        <taxon>Agaricomycetes</taxon>
        <taxon>Agaricomycetidae</taxon>
        <taxon>Agaricales</taxon>
        <taxon>Marasmiineae</taxon>
        <taxon>Mycenaceae</taxon>
        <taxon>Mycena</taxon>
    </lineage>
</organism>
<accession>A0AAD6TZQ9</accession>
<comment type="caution">
    <text evidence="2">The sequence shown here is derived from an EMBL/GenBank/DDBJ whole genome shotgun (WGS) entry which is preliminary data.</text>
</comment>
<proteinExistence type="predicted"/>